<keyword evidence="3" id="KW-0813">Transport</keyword>
<dbReference type="Pfam" id="PF25944">
    <property type="entry name" value="Beta-barrel_RND"/>
    <property type="match status" value="1"/>
</dbReference>
<dbReference type="PANTHER" id="PTHR30469">
    <property type="entry name" value="MULTIDRUG RESISTANCE PROTEIN MDTA"/>
    <property type="match status" value="1"/>
</dbReference>
<dbReference type="NCBIfam" id="TIGR01730">
    <property type="entry name" value="RND_mfp"/>
    <property type="match status" value="1"/>
</dbReference>
<dbReference type="AlphaFoldDB" id="A0A1L3LYA6"/>
<dbReference type="Pfam" id="PF25917">
    <property type="entry name" value="BSH_RND"/>
    <property type="match status" value="1"/>
</dbReference>
<evidence type="ECO:0000256" key="2">
    <source>
        <dbReference type="ARBA" id="ARBA00009477"/>
    </source>
</evidence>
<feature type="domain" description="Multidrug resistance protein MdtA-like barrel-sandwich hybrid" evidence="4">
    <location>
        <begin position="87"/>
        <end position="224"/>
    </location>
</feature>
<dbReference type="Gene3D" id="2.40.420.20">
    <property type="match status" value="1"/>
</dbReference>
<evidence type="ECO:0000259" key="6">
    <source>
        <dbReference type="Pfam" id="PF25967"/>
    </source>
</evidence>
<dbReference type="PANTHER" id="PTHR30469:SF36">
    <property type="entry name" value="BLL3903 PROTEIN"/>
    <property type="match status" value="1"/>
</dbReference>
<accession>A0A1L3LYA6</accession>
<comment type="subcellular location">
    <subcellularLocation>
        <location evidence="1">Cell membrane</location>
    </subcellularLocation>
</comment>
<dbReference type="Pfam" id="PF25967">
    <property type="entry name" value="RND-MFP_C"/>
    <property type="match status" value="1"/>
</dbReference>
<dbReference type="Gene3D" id="2.40.30.170">
    <property type="match status" value="1"/>
</dbReference>
<dbReference type="InterPro" id="IPR006143">
    <property type="entry name" value="RND_pump_MFP"/>
</dbReference>
<evidence type="ECO:0000313" key="7">
    <source>
        <dbReference type="EMBL" id="APG95054.1"/>
    </source>
</evidence>
<dbReference type="Proteomes" id="UP000182306">
    <property type="component" value="Plasmid C"/>
</dbReference>
<keyword evidence="7" id="KW-0614">Plasmid</keyword>
<reference evidence="7 8" key="1">
    <citation type="submission" date="2015-10" db="EMBL/GenBank/DDBJ databases">
        <title>Genomic differences between typical nodule nitrogen-fixing rhizobial strains and those coming from bean seeds.</title>
        <authorList>
            <person name="Peralta H."/>
            <person name="Aguilar-Vera A."/>
            <person name="Diaz R."/>
            <person name="Mora Y."/>
            <person name="Martinez-Batallar G."/>
            <person name="Salazar E."/>
            <person name="Vargas-Lagunas C."/>
            <person name="Encarnacion S."/>
            <person name="Girard L."/>
            <person name="Mora J."/>
        </authorList>
    </citation>
    <scope>NUCLEOTIDE SEQUENCE [LARGE SCALE GENOMIC DNA]</scope>
    <source>
        <strain evidence="7 8">CFNEI 73</strain>
        <plasmid evidence="7 8">C</plasmid>
    </source>
</reference>
<sequence>MSSRVVIVAIALGSMLTGMAIAPLVTKVSGVALFGSVADAHTDGETGRTGKATHGAGSQATAVQVAQVEQQDFPVLISTFANVQAPETVEVNARISSQIVGIHVKDGQMVKAGDLLFSLDDRALQADLSRDEAILAKDSALLADAAIELDRARTLRDDKTGTQQAYDSALSAQQSAKATVAADQAAVEADKVSIDLTRIRAPIGGRLGEVQVTIGDLVGNSTSGTSLVSITAIDPIEVSFHLPEVHLQAFKGRLSSGVPPRVTARLSGTREVIGTGVLDFIDSAVDTATGTVLMRARFDNAEEKLWPGQYVDVDIEQTTLSKTPVIPAVAVQAGQKGNFVYRLNADDTVELRPVVVAANDGQNAAISSGLSPGDRVVTEGQLHLKAGDKARVVR</sequence>
<dbReference type="Gene3D" id="1.10.287.470">
    <property type="entry name" value="Helix hairpin bin"/>
    <property type="match status" value="1"/>
</dbReference>
<dbReference type="OrthoDB" id="9783047at2"/>
<dbReference type="InterPro" id="IPR058625">
    <property type="entry name" value="MdtA-like_BSH"/>
</dbReference>
<evidence type="ECO:0000259" key="4">
    <source>
        <dbReference type="Pfam" id="PF25917"/>
    </source>
</evidence>
<proteinExistence type="inferred from homology"/>
<gene>
    <name evidence="7" type="ORF">SAMCFNEI73_pC1348</name>
</gene>
<geneLocation type="plasmid" evidence="7 8">
    <name>C</name>
</geneLocation>
<dbReference type="GO" id="GO:1990281">
    <property type="term" value="C:efflux pump complex"/>
    <property type="evidence" value="ECO:0007669"/>
    <property type="project" value="TreeGrafter"/>
</dbReference>
<feature type="domain" description="Multidrug resistance protein MdtA-like beta-barrel" evidence="5">
    <location>
        <begin position="235"/>
        <end position="318"/>
    </location>
</feature>
<dbReference type="GO" id="GO:0015562">
    <property type="term" value="F:efflux transmembrane transporter activity"/>
    <property type="evidence" value="ECO:0007669"/>
    <property type="project" value="TreeGrafter"/>
</dbReference>
<evidence type="ECO:0000256" key="1">
    <source>
        <dbReference type="ARBA" id="ARBA00004236"/>
    </source>
</evidence>
<protein>
    <submittedName>
        <fullName evidence="7">RND efflux membrane fusion protein</fullName>
    </submittedName>
</protein>
<keyword evidence="8" id="KW-1185">Reference proteome</keyword>
<dbReference type="SUPFAM" id="SSF111369">
    <property type="entry name" value="HlyD-like secretion proteins"/>
    <property type="match status" value="1"/>
</dbReference>
<organism evidence="7 8">
    <name type="scientific">Sinorhizobium americanum</name>
    <dbReference type="NCBI Taxonomy" id="194963"/>
    <lineage>
        <taxon>Bacteria</taxon>
        <taxon>Pseudomonadati</taxon>
        <taxon>Pseudomonadota</taxon>
        <taxon>Alphaproteobacteria</taxon>
        <taxon>Hyphomicrobiales</taxon>
        <taxon>Rhizobiaceae</taxon>
        <taxon>Sinorhizobium/Ensifer group</taxon>
        <taxon>Sinorhizobium</taxon>
    </lineage>
</organism>
<dbReference type="Gene3D" id="2.40.50.100">
    <property type="match status" value="1"/>
</dbReference>
<evidence type="ECO:0000256" key="3">
    <source>
        <dbReference type="ARBA" id="ARBA00022448"/>
    </source>
</evidence>
<evidence type="ECO:0000313" key="8">
    <source>
        <dbReference type="Proteomes" id="UP000182306"/>
    </source>
</evidence>
<comment type="similarity">
    <text evidence="2">Belongs to the membrane fusion protein (MFP) (TC 8.A.1) family.</text>
</comment>
<dbReference type="EMBL" id="CP013110">
    <property type="protein sequence ID" value="APG95054.1"/>
    <property type="molecule type" value="Genomic_DNA"/>
</dbReference>
<dbReference type="KEGG" id="same:SAMCFNEI73_pC1348"/>
<dbReference type="InterPro" id="IPR058626">
    <property type="entry name" value="MdtA-like_b-barrel"/>
</dbReference>
<name>A0A1L3LYA6_9HYPH</name>
<evidence type="ECO:0000259" key="5">
    <source>
        <dbReference type="Pfam" id="PF25944"/>
    </source>
</evidence>
<feature type="domain" description="Multidrug resistance protein MdtA-like C-terminal permuted SH3" evidence="6">
    <location>
        <begin position="325"/>
        <end position="380"/>
    </location>
</feature>
<dbReference type="InterPro" id="IPR058627">
    <property type="entry name" value="MdtA-like_C"/>
</dbReference>
<dbReference type="RefSeq" id="WP_064254732.1">
    <property type="nucleotide sequence ID" value="NZ_CP013110.1"/>
</dbReference>